<dbReference type="Proteomes" id="UP001201812">
    <property type="component" value="Unassembled WGS sequence"/>
</dbReference>
<sequence length="243" mass="26747">MTSARALPHTKRGSLNGISKEEPSIMQVAARAGLLSLSPSDLVFETSQEFGAAYYDYVLSTASFNEEWCSKTASSSTQNCQVLFLAKLDSHTNVEWFETAKVYPETLTSNGIPCTELAMIIMGTIIWRDKITRSKLLCLVKELNDENGVALEALKRATGKFKCFHHVLTIGSRRSSAASNCSSSSSYRSSISSTSSQDSMKLRVMMCQSRTEITEVPSQAIRDTKFLLVPNSNPLLCLCFPLT</sequence>
<keyword evidence="2" id="KW-1185">Reference proteome</keyword>
<protein>
    <submittedName>
        <fullName evidence="1">Uncharacterized protein</fullName>
    </submittedName>
</protein>
<evidence type="ECO:0000313" key="1">
    <source>
        <dbReference type="EMBL" id="KAI1725550.1"/>
    </source>
</evidence>
<organism evidence="1 2">
    <name type="scientific">Ditylenchus destructor</name>
    <dbReference type="NCBI Taxonomy" id="166010"/>
    <lineage>
        <taxon>Eukaryota</taxon>
        <taxon>Metazoa</taxon>
        <taxon>Ecdysozoa</taxon>
        <taxon>Nematoda</taxon>
        <taxon>Chromadorea</taxon>
        <taxon>Rhabditida</taxon>
        <taxon>Tylenchina</taxon>
        <taxon>Tylenchomorpha</taxon>
        <taxon>Sphaerularioidea</taxon>
        <taxon>Anguinidae</taxon>
        <taxon>Anguininae</taxon>
        <taxon>Ditylenchus</taxon>
    </lineage>
</organism>
<gene>
    <name evidence="1" type="ORF">DdX_02211</name>
</gene>
<reference evidence="1" key="1">
    <citation type="submission" date="2022-01" db="EMBL/GenBank/DDBJ databases">
        <title>Genome Sequence Resource for Two Populations of Ditylenchus destructor, the Migratory Endoparasitic Phytonematode.</title>
        <authorList>
            <person name="Zhang H."/>
            <person name="Lin R."/>
            <person name="Xie B."/>
        </authorList>
    </citation>
    <scope>NUCLEOTIDE SEQUENCE</scope>
    <source>
        <strain evidence="1">BazhouSP</strain>
    </source>
</reference>
<proteinExistence type="predicted"/>
<accession>A0AAD4R8W4</accession>
<name>A0AAD4R8W4_9BILA</name>
<dbReference type="EMBL" id="JAKKPZ010000002">
    <property type="protein sequence ID" value="KAI1725550.1"/>
    <property type="molecule type" value="Genomic_DNA"/>
</dbReference>
<comment type="caution">
    <text evidence="1">The sequence shown here is derived from an EMBL/GenBank/DDBJ whole genome shotgun (WGS) entry which is preliminary data.</text>
</comment>
<dbReference type="AlphaFoldDB" id="A0AAD4R8W4"/>
<evidence type="ECO:0000313" key="2">
    <source>
        <dbReference type="Proteomes" id="UP001201812"/>
    </source>
</evidence>